<dbReference type="Pfam" id="PF24996">
    <property type="entry name" value="NANM"/>
    <property type="match status" value="1"/>
</dbReference>
<organism evidence="3">
    <name type="scientific">Salmonella enterica subsp. enterica serovar Panama</name>
    <dbReference type="NCBI Taxonomy" id="29472"/>
    <lineage>
        <taxon>Bacteria</taxon>
        <taxon>Pseudomonadati</taxon>
        <taxon>Pseudomonadota</taxon>
        <taxon>Gammaproteobacteria</taxon>
        <taxon>Enterobacterales</taxon>
        <taxon>Enterobacteriaceae</taxon>
        <taxon>Salmonella</taxon>
    </lineage>
</organism>
<dbReference type="Gene3D" id="2.120.10.80">
    <property type="entry name" value="Kelch-type beta propeller"/>
    <property type="match status" value="2"/>
</dbReference>
<comment type="caution">
    <text evidence="3">The sequence shown here is derived from an EMBL/GenBank/DDBJ whole genome shotgun (WGS) entry which is preliminary data.</text>
</comment>
<dbReference type="SUPFAM" id="SSF117281">
    <property type="entry name" value="Kelch motif"/>
    <property type="match status" value="1"/>
</dbReference>
<name>A0A619AIB7_SALET</name>
<dbReference type="InterPro" id="IPR056734">
    <property type="entry name" value="NANM"/>
</dbReference>
<accession>A0A619AIB7</accession>
<dbReference type="PANTHER" id="PTHR24412:SF489">
    <property type="entry name" value="RING FINGER DOMAIN AND KELCH REPEAT-CONTAINING PROTEIN DDB_G0271372"/>
    <property type="match status" value="1"/>
</dbReference>
<dbReference type="PANTHER" id="PTHR24412">
    <property type="entry name" value="KELCH PROTEIN"/>
    <property type="match status" value="1"/>
</dbReference>
<dbReference type="NCBIfam" id="NF010730">
    <property type="entry name" value="PRK14131.1"/>
    <property type="match status" value="1"/>
</dbReference>
<keyword evidence="2" id="KW-0677">Repeat</keyword>
<evidence type="ECO:0000256" key="1">
    <source>
        <dbReference type="ARBA" id="ARBA00022441"/>
    </source>
</evidence>
<dbReference type="EMBL" id="AAKZQX010000061">
    <property type="protein sequence ID" value="ECX6035650.1"/>
    <property type="molecule type" value="Genomic_DNA"/>
</dbReference>
<evidence type="ECO:0000313" key="3">
    <source>
        <dbReference type="EMBL" id="ECX6035650.1"/>
    </source>
</evidence>
<evidence type="ECO:0000256" key="2">
    <source>
        <dbReference type="ARBA" id="ARBA00022737"/>
    </source>
</evidence>
<gene>
    <name evidence="3" type="ORF">ATT75_23550</name>
</gene>
<keyword evidence="1" id="KW-0880">Kelch repeat</keyword>
<dbReference type="InterPro" id="IPR019936">
    <property type="entry name" value="NanM_proteobact"/>
</dbReference>
<reference evidence="3" key="1">
    <citation type="submission" date="2018-07" db="EMBL/GenBank/DDBJ databases">
        <authorList>
            <consortium name="PulseNet: The National Subtyping Network for Foodborne Disease Surveillance"/>
            <person name="Tarr C.L."/>
            <person name="Trees E."/>
            <person name="Katz L.S."/>
            <person name="Carleton-Romer H.A."/>
            <person name="Stroika S."/>
            <person name="Kucerova Z."/>
            <person name="Roache K.F."/>
            <person name="Sabol A.L."/>
            <person name="Besser J."/>
            <person name="Gerner-Smidt P."/>
        </authorList>
    </citation>
    <scope>NUCLEOTIDE SEQUENCE</scope>
    <source>
        <strain evidence="3">PNUSAS001246</strain>
    </source>
</reference>
<sequence>MAASFVAGASVLPPFPVPFKSGTGVIDGKVIYAGLGSAGKTWYKLDTGSPEKKWEPVAEFPGTPREQSTSAVINGNIYVFGGVGKNENGLTQAFNDVYMYNPSENAWRKLMSHSPLGMVGHVTWVHDGKVFTTGGVNQNIFNGYFSDVTLADGNKTLLDDINKNYFGKSADDYLYGNTILTFDPDSSQWHYYGMLPFHGTAGATPVVNGDSIILINGEVKPGLRTDEVIAGQFKNKGLVWKKLSPVSSPDGVAGGFGGMSHGDIIFAGGAYFPGARKNYSQGKFYAHQGLKKTYSDKVYLYKKGKWSDVGTLPQGIAYGVSLPWENGLLMIGGETDGGQATTGSVWLGVNNSHLEIKKQT</sequence>
<dbReference type="InterPro" id="IPR015915">
    <property type="entry name" value="Kelch-typ_b-propeller"/>
</dbReference>
<protein>
    <submittedName>
        <fullName evidence="3">YjhT family mutarotase</fullName>
    </submittedName>
</protein>
<dbReference type="NCBIfam" id="TIGR03547">
    <property type="entry name" value="muta_rot_YjhT"/>
    <property type="match status" value="1"/>
</dbReference>
<dbReference type="AlphaFoldDB" id="A0A619AIB7"/>
<proteinExistence type="predicted"/>